<evidence type="ECO:0000256" key="8">
    <source>
        <dbReference type="ARBA" id="ARBA00022989"/>
    </source>
</evidence>
<dbReference type="GO" id="GO:0046872">
    <property type="term" value="F:metal ion binding"/>
    <property type="evidence" value="ECO:0007669"/>
    <property type="project" value="UniProtKB-KW"/>
</dbReference>
<evidence type="ECO:0000313" key="16">
    <source>
        <dbReference type="Proteomes" id="UP000184207"/>
    </source>
</evidence>
<keyword evidence="4 13" id="KW-0812">Transmembrane</keyword>
<dbReference type="GO" id="GO:0005886">
    <property type="term" value="C:plasma membrane"/>
    <property type="evidence" value="ECO:0007669"/>
    <property type="project" value="UniProtKB-SubCell"/>
</dbReference>
<feature type="transmembrane region" description="Helical" evidence="13">
    <location>
        <begin position="45"/>
        <end position="65"/>
    </location>
</feature>
<evidence type="ECO:0000256" key="12">
    <source>
        <dbReference type="SAM" id="Coils"/>
    </source>
</evidence>
<dbReference type="EMBL" id="FRDJ01000001">
    <property type="protein sequence ID" value="SHN52245.1"/>
    <property type="molecule type" value="Genomic_DNA"/>
</dbReference>
<keyword evidence="2" id="KW-1003">Cell membrane</keyword>
<evidence type="ECO:0000256" key="2">
    <source>
        <dbReference type="ARBA" id="ARBA00022475"/>
    </source>
</evidence>
<evidence type="ECO:0000256" key="13">
    <source>
        <dbReference type="SAM" id="Phobius"/>
    </source>
</evidence>
<comment type="similarity">
    <text evidence="11">Belongs to the peptidase M48 family.</text>
</comment>
<keyword evidence="16" id="KW-1185">Reference proteome</keyword>
<evidence type="ECO:0000256" key="10">
    <source>
        <dbReference type="ARBA" id="ARBA00023136"/>
    </source>
</evidence>
<dbReference type="PANTHER" id="PTHR43221:SF1">
    <property type="entry name" value="PROTEASE HTPX"/>
    <property type="match status" value="1"/>
</dbReference>
<dbReference type="RefSeq" id="WP_072757789.1">
    <property type="nucleotide sequence ID" value="NZ_FRDJ01000001.1"/>
</dbReference>
<feature type="transmembrane region" description="Helical" evidence="13">
    <location>
        <begin position="20"/>
        <end position="39"/>
    </location>
</feature>
<dbReference type="AlphaFoldDB" id="A0A1M7S1K8"/>
<dbReference type="STRING" id="1121883.SAMN02745226_00438"/>
<keyword evidence="8 13" id="KW-1133">Transmembrane helix</keyword>
<dbReference type="Gene3D" id="3.30.2010.10">
    <property type="entry name" value="Metalloproteases ('zincins'), catalytic domain"/>
    <property type="match status" value="1"/>
</dbReference>
<accession>A0A1M7S1K8</accession>
<protein>
    <submittedName>
        <fullName evidence="15">Heat shock protein HtpX</fullName>
    </submittedName>
</protein>
<keyword evidence="9 11" id="KW-0482">Metalloprotease</keyword>
<reference evidence="16" key="1">
    <citation type="submission" date="2016-12" db="EMBL/GenBank/DDBJ databases">
        <authorList>
            <person name="Varghese N."/>
            <person name="Submissions S."/>
        </authorList>
    </citation>
    <scope>NUCLEOTIDE SEQUENCE [LARGE SCALE GENOMIC DNA]</scope>
    <source>
        <strain evidence="16">DSM 13020</strain>
    </source>
</reference>
<sequence length="314" mass="35947">MKVQKLELDRKTSNKISSYIIAVLFLIISMLFGTVLDTILRTQSLFTVVFAIFSLLQILFGLSVIEKIIVRLFQKPLSSENIEALQKAQEKLEEAKRHVHIDEDINLVLIDSPSINSLSVGMIKHSRTICITTGAVERLNCDELSSLIYHELYHIKNGDTDYLTTVSGTFGSPLLIFKLTKSSIRKLKEVTKEGKLEHERYLKEILLMNFILVISAVFLPLSYLSNLFVSTRKEFDADIFAAERTSPDVLIGVFEKTKSNCIQLDTEYHFIRYHFFVHPNCVDTHKKPNSIIDTYPSIEERINNILNTFKKANL</sequence>
<dbReference type="Pfam" id="PF01435">
    <property type="entry name" value="Peptidase_M48"/>
    <property type="match status" value="1"/>
</dbReference>
<feature type="coiled-coil region" evidence="12">
    <location>
        <begin position="78"/>
        <end position="105"/>
    </location>
</feature>
<evidence type="ECO:0000256" key="9">
    <source>
        <dbReference type="ARBA" id="ARBA00023049"/>
    </source>
</evidence>
<evidence type="ECO:0000256" key="7">
    <source>
        <dbReference type="ARBA" id="ARBA00022833"/>
    </source>
</evidence>
<evidence type="ECO:0000256" key="6">
    <source>
        <dbReference type="ARBA" id="ARBA00022801"/>
    </source>
</evidence>
<keyword evidence="12" id="KW-0175">Coiled coil</keyword>
<keyword evidence="10 13" id="KW-0472">Membrane</keyword>
<feature type="transmembrane region" description="Helical" evidence="13">
    <location>
        <begin position="205"/>
        <end position="224"/>
    </location>
</feature>
<organism evidence="15 16">
    <name type="scientific">Fervidobacterium gondwanense DSM 13020</name>
    <dbReference type="NCBI Taxonomy" id="1121883"/>
    <lineage>
        <taxon>Bacteria</taxon>
        <taxon>Thermotogati</taxon>
        <taxon>Thermotogota</taxon>
        <taxon>Thermotogae</taxon>
        <taxon>Thermotogales</taxon>
        <taxon>Fervidobacteriaceae</taxon>
        <taxon>Fervidobacterium</taxon>
    </lineage>
</organism>
<comment type="subcellular location">
    <subcellularLocation>
        <location evidence="1">Cell membrane</location>
        <topology evidence="1">Multi-pass membrane protein</topology>
    </subcellularLocation>
</comment>
<dbReference type="InterPro" id="IPR050083">
    <property type="entry name" value="HtpX_protease"/>
</dbReference>
<evidence type="ECO:0000313" key="15">
    <source>
        <dbReference type="EMBL" id="SHN52245.1"/>
    </source>
</evidence>
<dbReference type="PANTHER" id="PTHR43221">
    <property type="entry name" value="PROTEASE HTPX"/>
    <property type="match status" value="1"/>
</dbReference>
<evidence type="ECO:0000256" key="1">
    <source>
        <dbReference type="ARBA" id="ARBA00004651"/>
    </source>
</evidence>
<evidence type="ECO:0000256" key="3">
    <source>
        <dbReference type="ARBA" id="ARBA00022670"/>
    </source>
</evidence>
<evidence type="ECO:0000259" key="14">
    <source>
        <dbReference type="Pfam" id="PF01435"/>
    </source>
</evidence>
<name>A0A1M7S1K8_FERGO</name>
<dbReference type="Proteomes" id="UP000184207">
    <property type="component" value="Unassembled WGS sequence"/>
</dbReference>
<keyword evidence="3 11" id="KW-0645">Protease</keyword>
<evidence type="ECO:0000256" key="11">
    <source>
        <dbReference type="RuleBase" id="RU003983"/>
    </source>
</evidence>
<dbReference type="GO" id="GO:0006508">
    <property type="term" value="P:proteolysis"/>
    <property type="evidence" value="ECO:0007669"/>
    <property type="project" value="UniProtKB-KW"/>
</dbReference>
<evidence type="ECO:0000256" key="4">
    <source>
        <dbReference type="ARBA" id="ARBA00022692"/>
    </source>
</evidence>
<keyword evidence="5" id="KW-0479">Metal-binding</keyword>
<gene>
    <name evidence="15" type="ORF">SAMN02745226_00438</name>
</gene>
<dbReference type="GO" id="GO:0004222">
    <property type="term" value="F:metalloendopeptidase activity"/>
    <property type="evidence" value="ECO:0007669"/>
    <property type="project" value="InterPro"/>
</dbReference>
<comment type="cofactor">
    <cofactor evidence="11">
        <name>Zn(2+)</name>
        <dbReference type="ChEBI" id="CHEBI:29105"/>
    </cofactor>
    <text evidence="11">Binds 1 zinc ion per subunit.</text>
</comment>
<evidence type="ECO:0000256" key="5">
    <source>
        <dbReference type="ARBA" id="ARBA00022723"/>
    </source>
</evidence>
<keyword evidence="7 11" id="KW-0862">Zinc</keyword>
<dbReference type="InterPro" id="IPR001915">
    <property type="entry name" value="Peptidase_M48"/>
</dbReference>
<feature type="domain" description="Peptidase M48" evidence="14">
    <location>
        <begin position="88"/>
        <end position="306"/>
    </location>
</feature>
<keyword evidence="15" id="KW-0346">Stress response</keyword>
<keyword evidence="6 11" id="KW-0378">Hydrolase</keyword>
<proteinExistence type="inferred from homology"/>
<dbReference type="OrthoDB" id="42779at2"/>